<proteinExistence type="predicted"/>
<dbReference type="EMBL" id="JAHESF010000001">
    <property type="protein sequence ID" value="MBT1695267.1"/>
    <property type="molecule type" value="Genomic_DNA"/>
</dbReference>
<dbReference type="RefSeq" id="WP_254158737.1">
    <property type="nucleotide sequence ID" value="NZ_JAHESF010000001.1"/>
</dbReference>
<organism evidence="1 2">
    <name type="scientific">Chryseosolibacter histidini</name>
    <dbReference type="NCBI Taxonomy" id="2782349"/>
    <lineage>
        <taxon>Bacteria</taxon>
        <taxon>Pseudomonadati</taxon>
        <taxon>Bacteroidota</taxon>
        <taxon>Cytophagia</taxon>
        <taxon>Cytophagales</taxon>
        <taxon>Chryseotaleaceae</taxon>
        <taxon>Chryseosolibacter</taxon>
    </lineage>
</organism>
<dbReference type="InterPro" id="IPR011094">
    <property type="entry name" value="Uncharacterised_LppY/LpqO"/>
</dbReference>
<protein>
    <submittedName>
        <fullName evidence="1">DUF1259 domain-containing protein</fullName>
    </submittedName>
</protein>
<dbReference type="Proteomes" id="UP001319200">
    <property type="component" value="Unassembled WGS sequence"/>
</dbReference>
<keyword evidence="2" id="KW-1185">Reference proteome</keyword>
<evidence type="ECO:0000313" key="1">
    <source>
        <dbReference type="EMBL" id="MBT1695267.1"/>
    </source>
</evidence>
<gene>
    <name evidence="1" type="ORF">KK083_00175</name>
</gene>
<evidence type="ECO:0000313" key="2">
    <source>
        <dbReference type="Proteomes" id="UP001319200"/>
    </source>
</evidence>
<comment type="caution">
    <text evidence="1">The sequence shown here is derived from an EMBL/GenBank/DDBJ whole genome shotgun (WGS) entry which is preliminary data.</text>
</comment>
<dbReference type="AlphaFoldDB" id="A0AAP2DHG2"/>
<accession>A0AAP2DHG2</accession>
<sequence>MRSMFRQFNSIFIVLVVSLTQCSTPPSDKTSSTEKTEPLDVAKIEAALGLKGTEKNGEYKVTVPQNDLNVVVDSFRIIPPMGLGSWAAFTAAPEGAMVMGDIIVTETDLKPVQEEVIRQGLTVTAIHNHFVRDKPHVMYMHIGGMGTAEQLAQGVKAVLDKVKEVRGGNPADGNKDEVQNTLDTQRLDNILGSKGEMARGVYKHTIGRPDVDLKDHNAAVSSFLGFNTWAAWQGTPDRAAVAGDFAMLENEVGPVIKALIENGIEVVAVHNHMVHEEPRIFFLHYWGVGPAEKLAQGLKAALDQTAKEKSQAAAVIAGVYPDVAEVICVSR</sequence>
<dbReference type="Pfam" id="PF07485">
    <property type="entry name" value="DUF1529"/>
    <property type="match status" value="2"/>
</dbReference>
<name>A0AAP2DHG2_9BACT</name>
<reference evidence="1 2" key="1">
    <citation type="submission" date="2021-05" db="EMBL/GenBank/DDBJ databases">
        <title>A Polyphasic approach of four new species of the genus Ohtaekwangia: Ohtaekwangia histidinii sp. nov., Ohtaekwangia cretensis sp. nov., Ohtaekwangia indiensis sp. nov., Ohtaekwangia reichenbachii sp. nov. from diverse environment.</title>
        <authorList>
            <person name="Octaviana S."/>
        </authorList>
    </citation>
    <scope>NUCLEOTIDE SEQUENCE [LARGE SCALE GENOMIC DNA]</scope>
    <source>
        <strain evidence="1 2">PWU4</strain>
    </source>
</reference>